<comment type="caution">
    <text evidence="11">The sequence shown here is derived from an EMBL/GenBank/DDBJ whole genome shotgun (WGS) entry which is preliminary data.</text>
</comment>
<evidence type="ECO:0000313" key="11">
    <source>
        <dbReference type="EMBL" id="OGM27515.1"/>
    </source>
</evidence>
<comment type="catalytic activity">
    <reaction evidence="7 8">
        <text>UDP-N-acetyl-alpha-D-muramoyl-L-alanine + D-glutamate + ATP = UDP-N-acetyl-alpha-D-muramoyl-L-alanyl-D-glutamate + ADP + phosphate + H(+)</text>
        <dbReference type="Rhea" id="RHEA:16429"/>
        <dbReference type="ChEBI" id="CHEBI:15378"/>
        <dbReference type="ChEBI" id="CHEBI:29986"/>
        <dbReference type="ChEBI" id="CHEBI:30616"/>
        <dbReference type="ChEBI" id="CHEBI:43474"/>
        <dbReference type="ChEBI" id="CHEBI:83898"/>
        <dbReference type="ChEBI" id="CHEBI:83900"/>
        <dbReference type="ChEBI" id="CHEBI:456216"/>
        <dbReference type="EC" id="6.3.2.9"/>
    </reaction>
</comment>
<accession>A0A1F7YLW3</accession>
<evidence type="ECO:0000256" key="3">
    <source>
        <dbReference type="ARBA" id="ARBA00022490"/>
    </source>
</evidence>
<dbReference type="GO" id="GO:0051301">
    <property type="term" value="P:cell division"/>
    <property type="evidence" value="ECO:0007669"/>
    <property type="project" value="UniProtKB-KW"/>
</dbReference>
<evidence type="ECO:0000256" key="4">
    <source>
        <dbReference type="ARBA" id="ARBA00022598"/>
    </source>
</evidence>
<dbReference type="HAMAP" id="MF_00639">
    <property type="entry name" value="MurD"/>
    <property type="match status" value="1"/>
</dbReference>
<comment type="pathway">
    <text evidence="2 7 8">Cell wall biogenesis; peptidoglycan biosynthesis.</text>
</comment>
<dbReference type="GO" id="GO:0009252">
    <property type="term" value="P:peptidoglycan biosynthetic process"/>
    <property type="evidence" value="ECO:0007669"/>
    <property type="project" value="UniProtKB-UniRule"/>
</dbReference>
<evidence type="ECO:0000256" key="8">
    <source>
        <dbReference type="RuleBase" id="RU003664"/>
    </source>
</evidence>
<dbReference type="Gene3D" id="3.90.190.20">
    <property type="entry name" value="Mur ligase, C-terminal domain"/>
    <property type="match status" value="1"/>
</dbReference>
<comment type="function">
    <text evidence="7 8">Cell wall formation. Catalyzes the addition of glutamate to the nucleotide precursor UDP-N-acetylmuramoyl-L-alanine (UMA).</text>
</comment>
<organism evidence="11 12">
    <name type="scientific">Candidatus Woesebacteria bacterium RIFCSPHIGHO2_01_FULL_40_22</name>
    <dbReference type="NCBI Taxonomy" id="1802499"/>
    <lineage>
        <taxon>Bacteria</taxon>
        <taxon>Candidatus Woeseibacteriota</taxon>
    </lineage>
</organism>
<dbReference type="NCBIfam" id="TIGR01087">
    <property type="entry name" value="murD"/>
    <property type="match status" value="1"/>
</dbReference>
<dbReference type="InterPro" id="IPR036565">
    <property type="entry name" value="Mur-like_cat_sf"/>
</dbReference>
<keyword evidence="3 7" id="KW-0963">Cytoplasm</keyword>
<gene>
    <name evidence="7" type="primary">murD</name>
    <name evidence="11" type="ORF">A2628_01870</name>
</gene>
<dbReference type="InterPro" id="IPR004101">
    <property type="entry name" value="Mur_ligase_C"/>
</dbReference>
<dbReference type="SUPFAM" id="SSF53244">
    <property type="entry name" value="MurD-like peptide ligases, peptide-binding domain"/>
    <property type="match status" value="1"/>
</dbReference>
<feature type="domain" description="Mur ligase central" evidence="10">
    <location>
        <begin position="114"/>
        <end position="290"/>
    </location>
</feature>
<feature type="binding site" evidence="7">
    <location>
        <begin position="116"/>
        <end position="122"/>
    </location>
    <ligand>
        <name>ATP</name>
        <dbReference type="ChEBI" id="CHEBI:30616"/>
    </ligand>
</feature>
<keyword evidence="4 7" id="KW-0436">Ligase</keyword>
<dbReference type="Proteomes" id="UP000179221">
    <property type="component" value="Unassembled WGS sequence"/>
</dbReference>
<proteinExistence type="inferred from homology"/>
<dbReference type="PANTHER" id="PTHR43692:SF1">
    <property type="entry name" value="UDP-N-ACETYLMURAMOYLALANINE--D-GLUTAMATE LIGASE"/>
    <property type="match status" value="1"/>
</dbReference>
<sequence>MSNSWKNKKVAILGWGINGSDAAEFLIEKGADITVFDLKEEEELDFGVIDKSKLKLILGNTYLKKGLKNFDVIFRAPGVYRYLPEIVEAEKRGTIVTSVTDLFFDLCPAKIIGVTGTKGKGTTSTLIYEILKKGGFDIHLAGNIGAPMLRLLPKLKITSWVVLELSSFQLIDMARSPHMAVVLNITEDHMDWHKNREEYVDAKLRIVKFQNPTDYAILNYDFEASRKFAKHTQARVYYFSKDKEVLGSFVKDNEINIDDKSKNVKLGDVNSLLLRGRHNWENVCAASCAAYLAGVRPNIIKDVIFLFRGLEHRLELVREVNGVTYYNDSFSTNPQTALAAINAFEEPLTVILGGFDKGLKYEEIAEGCKSKTNITNVILIGDIADRIKDSLTTTKFAGKIYSLGKSNMKDIVKKCIQITPKGGVVLLSPGSSSFDMFKDYKDRGNQFKTAVSLL</sequence>
<keyword evidence="7 8" id="KW-0961">Cell wall biogenesis/degradation</keyword>
<dbReference type="Pfam" id="PF21799">
    <property type="entry name" value="MurD-like_N"/>
    <property type="match status" value="1"/>
</dbReference>
<dbReference type="InterPro" id="IPR013221">
    <property type="entry name" value="Mur_ligase_cen"/>
</dbReference>
<name>A0A1F7YLW3_9BACT</name>
<dbReference type="UniPathway" id="UPA00219"/>
<evidence type="ECO:0000259" key="9">
    <source>
        <dbReference type="Pfam" id="PF02875"/>
    </source>
</evidence>
<evidence type="ECO:0000256" key="5">
    <source>
        <dbReference type="ARBA" id="ARBA00022741"/>
    </source>
</evidence>
<protein>
    <recommendedName>
        <fullName evidence="7 8">UDP-N-acetylmuramoylalanine--D-glutamate ligase</fullName>
        <ecNumber evidence="7 8">6.3.2.9</ecNumber>
    </recommendedName>
    <alternativeName>
        <fullName evidence="7">D-glutamic acid-adding enzyme</fullName>
    </alternativeName>
    <alternativeName>
        <fullName evidence="7">UDP-N-acetylmuramoyl-L-alanyl-D-glutamate synthetase</fullName>
    </alternativeName>
</protein>
<dbReference type="Pfam" id="PF08245">
    <property type="entry name" value="Mur_ligase_M"/>
    <property type="match status" value="1"/>
</dbReference>
<keyword evidence="5 7" id="KW-0547">Nucleotide-binding</keyword>
<evidence type="ECO:0000256" key="2">
    <source>
        <dbReference type="ARBA" id="ARBA00004752"/>
    </source>
</evidence>
<dbReference type="SUPFAM" id="SSF51984">
    <property type="entry name" value="MurCD N-terminal domain"/>
    <property type="match status" value="1"/>
</dbReference>
<evidence type="ECO:0000256" key="6">
    <source>
        <dbReference type="ARBA" id="ARBA00022840"/>
    </source>
</evidence>
<dbReference type="Gene3D" id="3.40.50.720">
    <property type="entry name" value="NAD(P)-binding Rossmann-like Domain"/>
    <property type="match status" value="1"/>
</dbReference>
<dbReference type="GO" id="GO:0008764">
    <property type="term" value="F:UDP-N-acetylmuramoylalanine-D-glutamate ligase activity"/>
    <property type="evidence" value="ECO:0007669"/>
    <property type="project" value="UniProtKB-UniRule"/>
</dbReference>
<keyword evidence="6 7" id="KW-0067">ATP-binding</keyword>
<dbReference type="InterPro" id="IPR005762">
    <property type="entry name" value="MurD"/>
</dbReference>
<dbReference type="AlphaFoldDB" id="A0A1F7YLW3"/>
<dbReference type="InterPro" id="IPR036615">
    <property type="entry name" value="Mur_ligase_C_dom_sf"/>
</dbReference>
<dbReference type="GO" id="GO:0071555">
    <property type="term" value="P:cell wall organization"/>
    <property type="evidence" value="ECO:0007669"/>
    <property type="project" value="UniProtKB-KW"/>
</dbReference>
<reference evidence="11 12" key="1">
    <citation type="journal article" date="2016" name="Nat. Commun.">
        <title>Thousands of microbial genomes shed light on interconnected biogeochemical processes in an aquifer system.</title>
        <authorList>
            <person name="Anantharaman K."/>
            <person name="Brown C.T."/>
            <person name="Hug L.A."/>
            <person name="Sharon I."/>
            <person name="Castelle C.J."/>
            <person name="Probst A.J."/>
            <person name="Thomas B.C."/>
            <person name="Singh A."/>
            <person name="Wilkins M.J."/>
            <person name="Karaoz U."/>
            <person name="Brodie E.L."/>
            <person name="Williams K.H."/>
            <person name="Hubbard S.S."/>
            <person name="Banfield J.F."/>
        </authorList>
    </citation>
    <scope>NUCLEOTIDE SEQUENCE [LARGE SCALE GENOMIC DNA]</scope>
</reference>
<dbReference type="PANTHER" id="PTHR43692">
    <property type="entry name" value="UDP-N-ACETYLMURAMOYLALANINE--D-GLUTAMATE LIGASE"/>
    <property type="match status" value="1"/>
</dbReference>
<feature type="domain" description="Mur ligase C-terminal" evidence="9">
    <location>
        <begin position="312"/>
        <end position="429"/>
    </location>
</feature>
<keyword evidence="7 8" id="KW-0131">Cell cycle</keyword>
<dbReference type="SUPFAM" id="SSF53623">
    <property type="entry name" value="MurD-like peptide ligases, catalytic domain"/>
    <property type="match status" value="1"/>
</dbReference>
<dbReference type="EMBL" id="MGGL01000004">
    <property type="protein sequence ID" value="OGM27515.1"/>
    <property type="molecule type" value="Genomic_DNA"/>
</dbReference>
<dbReference type="GO" id="GO:0005737">
    <property type="term" value="C:cytoplasm"/>
    <property type="evidence" value="ECO:0007669"/>
    <property type="project" value="UniProtKB-SubCell"/>
</dbReference>
<keyword evidence="7 8" id="KW-0573">Peptidoglycan synthesis</keyword>
<evidence type="ECO:0000313" key="12">
    <source>
        <dbReference type="Proteomes" id="UP000179221"/>
    </source>
</evidence>
<dbReference type="Gene3D" id="3.40.1190.10">
    <property type="entry name" value="Mur-like, catalytic domain"/>
    <property type="match status" value="1"/>
</dbReference>
<evidence type="ECO:0000259" key="10">
    <source>
        <dbReference type="Pfam" id="PF08245"/>
    </source>
</evidence>
<dbReference type="Pfam" id="PF02875">
    <property type="entry name" value="Mur_ligase_C"/>
    <property type="match status" value="1"/>
</dbReference>
<dbReference type="EC" id="6.3.2.9" evidence="7 8"/>
<evidence type="ECO:0000256" key="7">
    <source>
        <dbReference type="HAMAP-Rule" id="MF_00639"/>
    </source>
</evidence>
<evidence type="ECO:0000256" key="1">
    <source>
        <dbReference type="ARBA" id="ARBA00004496"/>
    </source>
</evidence>
<comment type="subcellular location">
    <subcellularLocation>
        <location evidence="1 7 8">Cytoplasm</location>
    </subcellularLocation>
</comment>
<keyword evidence="7 8" id="KW-0133">Cell shape</keyword>
<keyword evidence="7 8" id="KW-0132">Cell division</keyword>
<dbReference type="GO" id="GO:0005524">
    <property type="term" value="F:ATP binding"/>
    <property type="evidence" value="ECO:0007669"/>
    <property type="project" value="UniProtKB-UniRule"/>
</dbReference>
<comment type="similarity">
    <text evidence="7">Belongs to the MurCDEF family.</text>
</comment>
<dbReference type="GO" id="GO:0008360">
    <property type="term" value="P:regulation of cell shape"/>
    <property type="evidence" value="ECO:0007669"/>
    <property type="project" value="UniProtKB-KW"/>
</dbReference>